<dbReference type="EMBL" id="LBMM01017851">
    <property type="protein sequence ID" value="KMQ83950.1"/>
    <property type="molecule type" value="Genomic_DNA"/>
</dbReference>
<organism evidence="1 2">
    <name type="scientific">Lasius niger</name>
    <name type="common">Black garden ant</name>
    <dbReference type="NCBI Taxonomy" id="67767"/>
    <lineage>
        <taxon>Eukaryota</taxon>
        <taxon>Metazoa</taxon>
        <taxon>Ecdysozoa</taxon>
        <taxon>Arthropoda</taxon>
        <taxon>Hexapoda</taxon>
        <taxon>Insecta</taxon>
        <taxon>Pterygota</taxon>
        <taxon>Neoptera</taxon>
        <taxon>Endopterygota</taxon>
        <taxon>Hymenoptera</taxon>
        <taxon>Apocrita</taxon>
        <taxon>Aculeata</taxon>
        <taxon>Formicoidea</taxon>
        <taxon>Formicidae</taxon>
        <taxon>Formicinae</taxon>
        <taxon>Lasius</taxon>
        <taxon>Lasius</taxon>
    </lineage>
</organism>
<dbReference type="PaxDb" id="67767-A0A0J7MTX5"/>
<gene>
    <name evidence="1" type="ORF">RF55_18731</name>
</gene>
<accession>A0A0J7MTX5</accession>
<evidence type="ECO:0000313" key="2">
    <source>
        <dbReference type="Proteomes" id="UP000036403"/>
    </source>
</evidence>
<dbReference type="OrthoDB" id="8063677at2759"/>
<sequence>MSNNIVKIEFPATAKLRPSNYKLWRFNVERHLKNHNVWELVTKDKKPIEADHETAAAFASAYEMWTVLQRVHKKKDRTSKLAASQAFHDYRYETGMEMSKHIANIKNLARRCKDLDDILDELSDISVRKSEWTRHVLLQLLYIPGSGVSA</sequence>
<reference evidence="1 2" key="1">
    <citation type="submission" date="2015-04" db="EMBL/GenBank/DDBJ databases">
        <title>Lasius niger genome sequencing.</title>
        <authorList>
            <person name="Konorov E.A."/>
            <person name="Nikitin M.A."/>
            <person name="Kirill M.V."/>
            <person name="Chang P."/>
        </authorList>
    </citation>
    <scope>NUCLEOTIDE SEQUENCE [LARGE SCALE GENOMIC DNA]</scope>
    <source>
        <tissue evidence="1">Whole</tissue>
    </source>
</reference>
<dbReference type="Pfam" id="PF14223">
    <property type="entry name" value="Retrotran_gag_2"/>
    <property type="match status" value="1"/>
</dbReference>
<protein>
    <submittedName>
        <fullName evidence="1">Integrase core domain protein</fullName>
    </submittedName>
</protein>
<keyword evidence="2" id="KW-1185">Reference proteome</keyword>
<evidence type="ECO:0000313" key="1">
    <source>
        <dbReference type="EMBL" id="KMQ83950.1"/>
    </source>
</evidence>
<dbReference type="Proteomes" id="UP000036403">
    <property type="component" value="Unassembled WGS sequence"/>
</dbReference>
<dbReference type="AlphaFoldDB" id="A0A0J7MTX5"/>
<comment type="caution">
    <text evidence="1">The sequence shown here is derived from an EMBL/GenBank/DDBJ whole genome shotgun (WGS) entry which is preliminary data.</text>
</comment>
<name>A0A0J7MTX5_LASNI</name>
<proteinExistence type="predicted"/>